<gene>
    <name evidence="4" type="ORF">BJ993_001227</name>
</gene>
<sequence length="186" mass="18445">MTLSRSIIATAVGTLLLLGQTACSGGEDSTDDDGDGDRGPTSSTAGDQEPAQFRKVVAAGAPSACTTSPTAQPAPDSTTTACDLEGVAYQLGPAELVGGVDRAEAAEGPDGGWLITIDLDTEAAATFADLTTELSGTGQQVAIVSGGTIISAPTIQAPITDGRVQIAGPEISQVEALTLADALEAD</sequence>
<feature type="region of interest" description="Disordered" evidence="1">
    <location>
        <begin position="23"/>
        <end position="51"/>
    </location>
</feature>
<dbReference type="Gene3D" id="3.30.1360.200">
    <property type="match status" value="1"/>
</dbReference>
<dbReference type="AlphaFoldDB" id="A0A7Z0CMU4"/>
<dbReference type="RefSeq" id="WP_179648087.1">
    <property type="nucleotide sequence ID" value="NZ_JACBZM010000001.1"/>
</dbReference>
<dbReference type="InterPro" id="IPR054384">
    <property type="entry name" value="SecDF_P1_head"/>
</dbReference>
<evidence type="ECO:0000256" key="1">
    <source>
        <dbReference type="SAM" id="MobiDB-lite"/>
    </source>
</evidence>
<dbReference type="Pfam" id="PF22599">
    <property type="entry name" value="SecDF_P1_head"/>
    <property type="match status" value="1"/>
</dbReference>
<reference evidence="4 5" key="1">
    <citation type="submission" date="2020-07" db="EMBL/GenBank/DDBJ databases">
        <title>Sequencing the genomes of 1000 actinobacteria strains.</title>
        <authorList>
            <person name="Klenk H.-P."/>
        </authorList>
    </citation>
    <scope>NUCLEOTIDE SEQUENCE [LARGE SCALE GENOMIC DNA]</scope>
    <source>
        <strain evidence="4 5">DSM 15131</strain>
    </source>
</reference>
<evidence type="ECO:0000256" key="2">
    <source>
        <dbReference type="SAM" id="SignalP"/>
    </source>
</evidence>
<protein>
    <submittedName>
        <fullName evidence="4">Preprotein translocase subunit SecD</fullName>
    </submittedName>
</protein>
<accession>A0A7Z0CMU4</accession>
<feature type="domain" description="SecDF P1 head subdomain" evidence="3">
    <location>
        <begin position="85"/>
        <end position="185"/>
    </location>
</feature>
<feature type="chain" id="PRO_5031449703" evidence="2">
    <location>
        <begin position="25"/>
        <end position="186"/>
    </location>
</feature>
<proteinExistence type="predicted"/>
<keyword evidence="2" id="KW-0732">Signal</keyword>
<evidence type="ECO:0000259" key="3">
    <source>
        <dbReference type="Pfam" id="PF22599"/>
    </source>
</evidence>
<evidence type="ECO:0000313" key="4">
    <source>
        <dbReference type="EMBL" id="NYI44147.1"/>
    </source>
</evidence>
<dbReference type="Proteomes" id="UP000562045">
    <property type="component" value="Unassembled WGS sequence"/>
</dbReference>
<comment type="caution">
    <text evidence="4">The sequence shown here is derived from an EMBL/GenBank/DDBJ whole genome shotgun (WGS) entry which is preliminary data.</text>
</comment>
<evidence type="ECO:0000313" key="5">
    <source>
        <dbReference type="Proteomes" id="UP000562045"/>
    </source>
</evidence>
<feature type="signal peptide" evidence="2">
    <location>
        <begin position="1"/>
        <end position="24"/>
    </location>
</feature>
<name>A0A7Z0CMU4_9ACTN</name>
<organism evidence="4 5">
    <name type="scientific">Nocardioides aromaticivorans</name>
    <dbReference type="NCBI Taxonomy" id="200618"/>
    <lineage>
        <taxon>Bacteria</taxon>
        <taxon>Bacillati</taxon>
        <taxon>Actinomycetota</taxon>
        <taxon>Actinomycetes</taxon>
        <taxon>Propionibacteriales</taxon>
        <taxon>Nocardioidaceae</taxon>
        <taxon>Nocardioides</taxon>
    </lineage>
</organism>
<dbReference type="EMBL" id="JACBZM010000001">
    <property type="protein sequence ID" value="NYI44147.1"/>
    <property type="molecule type" value="Genomic_DNA"/>
</dbReference>